<accession>A0A4Y2R123</accession>
<proteinExistence type="predicted"/>
<organism evidence="2 6">
    <name type="scientific">Araneus ventricosus</name>
    <name type="common">Orbweaver spider</name>
    <name type="synonym">Epeira ventricosa</name>
    <dbReference type="NCBI Taxonomy" id="182803"/>
    <lineage>
        <taxon>Eukaryota</taxon>
        <taxon>Metazoa</taxon>
        <taxon>Ecdysozoa</taxon>
        <taxon>Arthropoda</taxon>
        <taxon>Chelicerata</taxon>
        <taxon>Arachnida</taxon>
        <taxon>Araneae</taxon>
        <taxon>Araneomorphae</taxon>
        <taxon>Entelegynae</taxon>
        <taxon>Araneoidea</taxon>
        <taxon>Araneidae</taxon>
        <taxon>Araneus</taxon>
    </lineage>
</organism>
<evidence type="ECO:0000256" key="1">
    <source>
        <dbReference type="SAM" id="MobiDB-lite"/>
    </source>
</evidence>
<evidence type="ECO:0000313" key="4">
    <source>
        <dbReference type="EMBL" id="GBN70761.1"/>
    </source>
</evidence>
<evidence type="ECO:0000313" key="6">
    <source>
        <dbReference type="Proteomes" id="UP000499080"/>
    </source>
</evidence>
<reference evidence="2 6" key="1">
    <citation type="journal article" date="2019" name="Sci. Rep.">
        <title>Orb-weaving spider Araneus ventricosus genome elucidates the spidroin gene catalogue.</title>
        <authorList>
            <person name="Kono N."/>
            <person name="Nakamura H."/>
            <person name="Ohtoshi R."/>
            <person name="Moran D.A.P."/>
            <person name="Shinohara A."/>
            <person name="Yoshida Y."/>
            <person name="Fujiwara M."/>
            <person name="Mori M."/>
            <person name="Tomita M."/>
            <person name="Arakawa K."/>
        </authorList>
    </citation>
    <scope>NUCLEOTIDE SEQUENCE [LARGE SCALE GENOMIC DNA]</scope>
</reference>
<dbReference type="AlphaFoldDB" id="A0A4Y2R123"/>
<evidence type="ECO:0000313" key="2">
    <source>
        <dbReference type="EMBL" id="GBN69099.1"/>
    </source>
</evidence>
<dbReference type="EMBL" id="BGPR01015819">
    <property type="protein sequence ID" value="GBN70761.1"/>
    <property type="molecule type" value="Genomic_DNA"/>
</dbReference>
<feature type="region of interest" description="Disordered" evidence="1">
    <location>
        <begin position="33"/>
        <end position="62"/>
    </location>
</feature>
<name>A0A4Y2R123_ARAVE</name>
<keyword evidence="6" id="KW-1185">Reference proteome</keyword>
<dbReference type="EMBL" id="BGPR01015404">
    <property type="protein sequence ID" value="GBN69099.1"/>
    <property type="molecule type" value="Genomic_DNA"/>
</dbReference>
<dbReference type="EMBL" id="BGPR01015405">
    <property type="protein sequence ID" value="GBN69101.1"/>
    <property type="molecule type" value="Genomic_DNA"/>
</dbReference>
<evidence type="ECO:0000313" key="5">
    <source>
        <dbReference type="EMBL" id="GBN70763.1"/>
    </source>
</evidence>
<gene>
    <name evidence="2" type="ORF">AVEN_113188_1</name>
    <name evidence="3" type="ORF">AVEN_123715_1</name>
    <name evidence="5" type="ORF">AVEN_253208_1</name>
    <name evidence="4" type="ORF">AVEN_61806_1</name>
</gene>
<sequence>MPVQITPGRIPTEMSCSLALSWAACDSPGRPDEMHVRLVKDDPSPVERPTPSGYQESSDELVRRSLSELKAGHPRCLHRLSS</sequence>
<dbReference type="Proteomes" id="UP000499080">
    <property type="component" value="Unassembled WGS sequence"/>
</dbReference>
<comment type="caution">
    <text evidence="2">The sequence shown here is derived from an EMBL/GenBank/DDBJ whole genome shotgun (WGS) entry which is preliminary data.</text>
</comment>
<feature type="compositionally biased region" description="Basic and acidic residues" evidence="1">
    <location>
        <begin position="33"/>
        <end position="45"/>
    </location>
</feature>
<evidence type="ECO:0000313" key="3">
    <source>
        <dbReference type="EMBL" id="GBN69101.1"/>
    </source>
</evidence>
<protein>
    <submittedName>
        <fullName evidence="2">Uncharacterized protein</fullName>
    </submittedName>
</protein>
<dbReference type="EMBL" id="BGPR01015820">
    <property type="protein sequence ID" value="GBN70763.1"/>
    <property type="molecule type" value="Genomic_DNA"/>
</dbReference>